<reference evidence="1 2" key="1">
    <citation type="submission" date="2019-05" db="EMBL/GenBank/DDBJ databases">
        <title>A comparative analysis of the Nautiliaceae.</title>
        <authorList>
            <person name="Grosche A."/>
            <person name="Smedile F."/>
            <person name="Vetriani C."/>
        </authorList>
    </citation>
    <scope>NUCLEOTIDE SEQUENCE [LARGE SCALE GENOMIC DNA]</scope>
    <source>
        <strain evidence="1 2">TB-2</strain>
    </source>
</reference>
<sequence>MRFSLFLIIFFNTLFASNLLDLFNQKKFKYICMHRWEYINLYEKKNEKLLSLVGYSCLKINYLTPALDLSKVLRYTKAGRVNAMYINELFMIKLLLIRYLEDNYDISVIKLPFIDDNILAKVFYLIQKQKPKIKNGIVEIKDSNKIYKVLFNKKTNDIIIKIFKDDILEKKVRFW</sequence>
<name>A0ABX5V9P5_9BACT</name>
<accession>A0ABX5V9P5</accession>
<keyword evidence="2" id="KW-1185">Reference proteome</keyword>
<dbReference type="Proteomes" id="UP000306825">
    <property type="component" value="Chromosome"/>
</dbReference>
<evidence type="ECO:0000313" key="1">
    <source>
        <dbReference type="EMBL" id="QCT95015.1"/>
    </source>
</evidence>
<protein>
    <recommendedName>
        <fullName evidence="3">Outer membrane lipoprotein carrier protein LolA</fullName>
    </recommendedName>
</protein>
<organism evidence="1 2">
    <name type="scientific">Caminibacter mediatlanticus TB-2</name>
    <dbReference type="NCBI Taxonomy" id="391592"/>
    <lineage>
        <taxon>Bacteria</taxon>
        <taxon>Pseudomonadati</taxon>
        <taxon>Campylobacterota</taxon>
        <taxon>Epsilonproteobacteria</taxon>
        <taxon>Nautiliales</taxon>
        <taxon>Nautiliaceae</taxon>
        <taxon>Caminibacter</taxon>
    </lineage>
</organism>
<proteinExistence type="predicted"/>
<dbReference type="EMBL" id="CP040463">
    <property type="protein sequence ID" value="QCT95015.1"/>
    <property type="molecule type" value="Genomic_DNA"/>
</dbReference>
<evidence type="ECO:0008006" key="3">
    <source>
        <dbReference type="Google" id="ProtNLM"/>
    </source>
</evidence>
<gene>
    <name evidence="1" type="ORF">FE773_07375</name>
</gene>
<evidence type="ECO:0000313" key="2">
    <source>
        <dbReference type="Proteomes" id="UP000306825"/>
    </source>
</evidence>
<dbReference type="RefSeq" id="WP_138323673.1">
    <property type="nucleotide sequence ID" value="NZ_CP040463.1"/>
</dbReference>